<reference evidence="1 2" key="1">
    <citation type="journal article" date="2016" name="Genome Biol. Evol.">
        <title>Divergent and convergent evolution of fungal pathogenicity.</title>
        <authorList>
            <person name="Shang Y."/>
            <person name="Xiao G."/>
            <person name="Zheng P."/>
            <person name="Cen K."/>
            <person name="Zhan S."/>
            <person name="Wang C."/>
        </authorList>
    </citation>
    <scope>NUCLEOTIDE SEQUENCE [LARGE SCALE GENOMIC DNA]</scope>
    <source>
        <strain evidence="1 2">ARSEF 2679</strain>
    </source>
</reference>
<gene>
    <name evidence="1" type="ORF">ISF_08790</name>
</gene>
<proteinExistence type="predicted"/>
<evidence type="ECO:0000313" key="2">
    <source>
        <dbReference type="Proteomes" id="UP000076744"/>
    </source>
</evidence>
<dbReference type="PANTHER" id="PTHR48419">
    <property type="entry name" value="SULFOTRANSFERASE DOMAIN-CONTAINING PROTEIN"/>
    <property type="match status" value="1"/>
</dbReference>
<protein>
    <recommendedName>
        <fullName evidence="3">Branched-chain-amino-acid aminotransferase-like protein 2</fullName>
    </recommendedName>
</protein>
<name>A0A167LS76_CORFA</name>
<comment type="caution">
    <text evidence="1">The sequence shown here is derived from an EMBL/GenBank/DDBJ whole genome shotgun (WGS) entry which is preliminary data.</text>
</comment>
<accession>A0A167LS76</accession>
<dbReference type="InterPro" id="IPR053226">
    <property type="entry name" value="Pyrrolopyrazine_biosynth_F"/>
</dbReference>
<evidence type="ECO:0008006" key="3">
    <source>
        <dbReference type="Google" id="ProtNLM"/>
    </source>
</evidence>
<dbReference type="Gene3D" id="3.40.50.300">
    <property type="entry name" value="P-loop containing nucleotide triphosphate hydrolases"/>
    <property type="match status" value="1"/>
</dbReference>
<organism evidence="1 2">
    <name type="scientific">Cordyceps fumosorosea (strain ARSEF 2679)</name>
    <name type="common">Isaria fumosorosea</name>
    <dbReference type="NCBI Taxonomy" id="1081104"/>
    <lineage>
        <taxon>Eukaryota</taxon>
        <taxon>Fungi</taxon>
        <taxon>Dikarya</taxon>
        <taxon>Ascomycota</taxon>
        <taxon>Pezizomycotina</taxon>
        <taxon>Sordariomycetes</taxon>
        <taxon>Hypocreomycetidae</taxon>
        <taxon>Hypocreales</taxon>
        <taxon>Cordycipitaceae</taxon>
        <taxon>Cordyceps</taxon>
    </lineage>
</organism>
<keyword evidence="2" id="KW-1185">Reference proteome</keyword>
<dbReference type="SUPFAM" id="SSF52540">
    <property type="entry name" value="P-loop containing nucleoside triphosphate hydrolases"/>
    <property type="match status" value="1"/>
</dbReference>
<sequence>MAPRPVFVATHPRACSTAFERVFMTRRKELECSHEPFADAFYLGPELMSERFSDMSADRSSLGLATDDTYQTVLDRFNDVKGKRLLIKDMAYYIMQPDDKPTSIAPSVSSRKEPNNPTVLPLEELSKFHFTFLIRHPRRAIPSYWRCCLPPLSDRNGFPYFLPNEAGYKELVRLFDFLLENNITDKEHLTVIDADDLLDSPEPTIRQFCEQTGIDFNPDMLVWSEEDTKHAREKFAKFDGFHDDCLNTSRLHARTHKQKTSTVESEDAEWLHKFGPEAQKIIRQTVNDNIPDYEYLKQFTKPVATA</sequence>
<dbReference type="RefSeq" id="XP_018700470.1">
    <property type="nucleotide sequence ID" value="XM_018852393.1"/>
</dbReference>
<dbReference type="STRING" id="1081104.A0A167LS76"/>
<dbReference type="GeneID" id="30025082"/>
<dbReference type="AlphaFoldDB" id="A0A167LS76"/>
<evidence type="ECO:0000313" key="1">
    <source>
        <dbReference type="EMBL" id="OAA53437.1"/>
    </source>
</evidence>
<dbReference type="EMBL" id="AZHB01000035">
    <property type="protein sequence ID" value="OAA53437.1"/>
    <property type="molecule type" value="Genomic_DNA"/>
</dbReference>
<dbReference type="InterPro" id="IPR027417">
    <property type="entry name" value="P-loop_NTPase"/>
</dbReference>
<dbReference type="OrthoDB" id="2405944at2759"/>
<dbReference type="Proteomes" id="UP000076744">
    <property type="component" value="Unassembled WGS sequence"/>
</dbReference>
<dbReference type="PANTHER" id="PTHR48419:SF1">
    <property type="entry name" value="SULFOTRANSFERASE DOMAIN-CONTAINING PROTEIN"/>
    <property type="match status" value="1"/>
</dbReference>